<accession>L1N2E6</accession>
<name>L1N2E6_9BACT</name>
<dbReference type="AlphaFoldDB" id="L1N2E6"/>
<organism evidence="1 2">
    <name type="scientific">Hoylesella saccharolytica F0055</name>
    <dbReference type="NCBI Taxonomy" id="1127699"/>
    <lineage>
        <taxon>Bacteria</taxon>
        <taxon>Pseudomonadati</taxon>
        <taxon>Bacteroidota</taxon>
        <taxon>Bacteroidia</taxon>
        <taxon>Bacteroidales</taxon>
        <taxon>Prevotellaceae</taxon>
        <taxon>Hoylesella</taxon>
    </lineage>
</organism>
<keyword evidence="2" id="KW-1185">Reference proteome</keyword>
<comment type="caution">
    <text evidence="1">The sequence shown here is derived from an EMBL/GenBank/DDBJ whole genome shotgun (WGS) entry which is preliminary data.</text>
</comment>
<proteinExistence type="predicted"/>
<gene>
    <name evidence="1" type="ORF">HMPREF9151_02110</name>
</gene>
<dbReference type="EMBL" id="AMEP01000138">
    <property type="protein sequence ID" value="EKX97512.1"/>
    <property type="molecule type" value="Genomic_DNA"/>
</dbReference>
<evidence type="ECO:0000313" key="2">
    <source>
        <dbReference type="Proteomes" id="UP000010433"/>
    </source>
</evidence>
<dbReference type="STRING" id="1127699.HMPREF9151_02110"/>
<sequence length="39" mass="4560">MRGQEIRRVKGEKVKGCNQFLCISMCLLYLCTKVLKQIK</sequence>
<protein>
    <submittedName>
        <fullName evidence="1">Uncharacterized protein</fullName>
    </submittedName>
</protein>
<dbReference type="Proteomes" id="UP000010433">
    <property type="component" value="Unassembled WGS sequence"/>
</dbReference>
<dbReference type="HOGENOM" id="CLU_3314859_0_0_10"/>
<reference evidence="1 2" key="1">
    <citation type="submission" date="2012-05" db="EMBL/GenBank/DDBJ databases">
        <authorList>
            <person name="Weinstock G."/>
            <person name="Sodergren E."/>
            <person name="Lobos E.A."/>
            <person name="Fulton L."/>
            <person name="Fulton R."/>
            <person name="Courtney L."/>
            <person name="Fronick C."/>
            <person name="O'Laughlin M."/>
            <person name="Godfrey J."/>
            <person name="Wilson R.M."/>
            <person name="Miner T."/>
            <person name="Farmer C."/>
            <person name="Delehaunty K."/>
            <person name="Cordes M."/>
            <person name="Minx P."/>
            <person name="Tomlinson C."/>
            <person name="Chen J."/>
            <person name="Wollam A."/>
            <person name="Pepin K.H."/>
            <person name="Bhonagiri V."/>
            <person name="Zhang X."/>
            <person name="Suruliraj S."/>
            <person name="Warren W."/>
            <person name="Mitreva M."/>
            <person name="Mardis E.R."/>
            <person name="Wilson R.K."/>
        </authorList>
    </citation>
    <scope>NUCLEOTIDE SEQUENCE [LARGE SCALE GENOMIC DNA]</scope>
    <source>
        <strain evidence="1 2">F0055</strain>
    </source>
</reference>
<evidence type="ECO:0000313" key="1">
    <source>
        <dbReference type="EMBL" id="EKX97512.1"/>
    </source>
</evidence>